<dbReference type="Pfam" id="PF10646">
    <property type="entry name" value="Germane"/>
    <property type="match status" value="1"/>
</dbReference>
<dbReference type="SMART" id="SM00909">
    <property type="entry name" value="Germane"/>
    <property type="match status" value="1"/>
</dbReference>
<feature type="domain" description="GerMN" evidence="1">
    <location>
        <begin position="46"/>
        <end position="132"/>
    </location>
</feature>
<dbReference type="Proteomes" id="UP000555828">
    <property type="component" value="Unassembled WGS sequence"/>
</dbReference>
<dbReference type="EMBL" id="JACHEX010000005">
    <property type="protein sequence ID" value="MBB6063157.1"/>
    <property type="molecule type" value="Genomic_DNA"/>
</dbReference>
<dbReference type="InterPro" id="IPR019606">
    <property type="entry name" value="GerMN"/>
</dbReference>
<dbReference type="RefSeq" id="WP_184619762.1">
    <property type="nucleotide sequence ID" value="NZ_JACHEX010000005.1"/>
</dbReference>
<dbReference type="AlphaFoldDB" id="A0A841GL81"/>
<proteinExistence type="predicted"/>
<accession>A0A841GL81</accession>
<reference evidence="2 3" key="1">
    <citation type="submission" date="2020-08" db="EMBL/GenBank/DDBJ databases">
        <title>Genomic Encyclopedia of Type Strains, Phase IV (KMG-IV): sequencing the most valuable type-strain genomes for metagenomic binning, comparative biology and taxonomic classification.</title>
        <authorList>
            <person name="Goeker M."/>
        </authorList>
    </citation>
    <scope>NUCLEOTIDE SEQUENCE [LARGE SCALE GENOMIC DNA]</scope>
    <source>
        <strain evidence="2 3">DSM 13481</strain>
    </source>
</reference>
<evidence type="ECO:0000313" key="2">
    <source>
        <dbReference type="EMBL" id="MBB6063157.1"/>
    </source>
</evidence>
<organism evidence="2 3">
    <name type="scientific">Thermosipho japonicus</name>
    <dbReference type="NCBI Taxonomy" id="90323"/>
    <lineage>
        <taxon>Bacteria</taxon>
        <taxon>Thermotogati</taxon>
        <taxon>Thermotogota</taxon>
        <taxon>Thermotogae</taxon>
        <taxon>Thermotogales</taxon>
        <taxon>Fervidobacteriaceae</taxon>
        <taxon>Thermosipho</taxon>
    </lineage>
</organism>
<sequence length="152" mass="17465">MKRIITLLFILIVSFTLVASKIAFIENNGIILLEVGEFSSNKVVAVQEIFEKFSKVKLSDSQKNFVPQGILNAYYFVDTALIIDLNSKNIQNYSSEEEIFLLLQILYSLFENINGIDRIYILVDGKQSEIFIRSVNIHFSFPKDLYKIKKGD</sequence>
<name>A0A841GL81_9BACT</name>
<comment type="caution">
    <text evidence="2">The sequence shown here is derived from an EMBL/GenBank/DDBJ whole genome shotgun (WGS) entry which is preliminary data.</text>
</comment>
<evidence type="ECO:0000313" key="3">
    <source>
        <dbReference type="Proteomes" id="UP000555828"/>
    </source>
</evidence>
<gene>
    <name evidence="2" type="ORF">HNP65_001621</name>
</gene>
<protein>
    <recommendedName>
        <fullName evidence="1">GerMN domain-containing protein</fullName>
    </recommendedName>
</protein>
<evidence type="ECO:0000259" key="1">
    <source>
        <dbReference type="SMART" id="SM00909"/>
    </source>
</evidence>
<keyword evidence="3" id="KW-1185">Reference proteome</keyword>